<organism evidence="1 2">
    <name type="scientific">Amborella trichopoda</name>
    <dbReference type="NCBI Taxonomy" id="13333"/>
    <lineage>
        <taxon>Eukaryota</taxon>
        <taxon>Viridiplantae</taxon>
        <taxon>Streptophyta</taxon>
        <taxon>Embryophyta</taxon>
        <taxon>Tracheophyta</taxon>
        <taxon>Spermatophyta</taxon>
        <taxon>Magnoliopsida</taxon>
        <taxon>Amborellales</taxon>
        <taxon>Amborellaceae</taxon>
        <taxon>Amborella</taxon>
    </lineage>
</organism>
<dbReference type="Gramene" id="ERN13194">
    <property type="protein sequence ID" value="ERN13194"/>
    <property type="gene ID" value="AMTR_s00040p00218960"/>
</dbReference>
<sequence>MDDDRLLGYLVRTLTLRIGGDHYDTVQFVKSLFSFLIDQLLGLDQSFSELKAKKSMSEEH</sequence>
<protein>
    <submittedName>
        <fullName evidence="1">Uncharacterized protein</fullName>
    </submittedName>
</protein>
<accession>W1PYP6</accession>
<dbReference type="Proteomes" id="UP000017836">
    <property type="component" value="Unassembled WGS sequence"/>
</dbReference>
<evidence type="ECO:0000313" key="2">
    <source>
        <dbReference type="Proteomes" id="UP000017836"/>
    </source>
</evidence>
<keyword evidence="2" id="KW-1185">Reference proteome</keyword>
<reference evidence="2" key="1">
    <citation type="journal article" date="2013" name="Science">
        <title>The Amborella genome and the evolution of flowering plants.</title>
        <authorList>
            <consortium name="Amborella Genome Project"/>
        </authorList>
    </citation>
    <scope>NUCLEOTIDE SEQUENCE [LARGE SCALE GENOMIC DNA]</scope>
</reference>
<gene>
    <name evidence="1" type="ORF">AMTR_s00040p00218960</name>
</gene>
<dbReference type="HOGENOM" id="CLU_2944767_0_0_1"/>
<proteinExistence type="predicted"/>
<evidence type="ECO:0000313" key="1">
    <source>
        <dbReference type="EMBL" id="ERN13194.1"/>
    </source>
</evidence>
<dbReference type="EMBL" id="KI392591">
    <property type="protein sequence ID" value="ERN13194.1"/>
    <property type="molecule type" value="Genomic_DNA"/>
</dbReference>
<dbReference type="AlphaFoldDB" id="W1PYP6"/>
<name>W1PYP6_AMBTC</name>